<organism evidence="3">
    <name type="scientific">Cladocopium goreaui</name>
    <dbReference type="NCBI Taxonomy" id="2562237"/>
    <lineage>
        <taxon>Eukaryota</taxon>
        <taxon>Sar</taxon>
        <taxon>Alveolata</taxon>
        <taxon>Dinophyceae</taxon>
        <taxon>Suessiales</taxon>
        <taxon>Symbiodiniaceae</taxon>
        <taxon>Cladocopium</taxon>
    </lineage>
</organism>
<evidence type="ECO:0000259" key="2">
    <source>
        <dbReference type="PROSITE" id="PS50994"/>
    </source>
</evidence>
<name>A0A9P1DM55_9DINO</name>
<gene>
    <name evidence="3" type="ORF">C1SCF055_LOCUS37902</name>
</gene>
<dbReference type="InterPro" id="IPR001584">
    <property type="entry name" value="Integrase_cat-core"/>
</dbReference>
<feature type="compositionally biased region" description="Polar residues" evidence="1">
    <location>
        <begin position="109"/>
        <end position="118"/>
    </location>
</feature>
<protein>
    <recommendedName>
        <fullName evidence="2">Integrase catalytic domain-containing protein</fullName>
    </recommendedName>
</protein>
<dbReference type="GO" id="GO:0003676">
    <property type="term" value="F:nucleic acid binding"/>
    <property type="evidence" value="ECO:0007669"/>
    <property type="project" value="InterPro"/>
</dbReference>
<dbReference type="AlphaFoldDB" id="A0A9P1DM55"/>
<feature type="compositionally biased region" description="Gly residues" evidence="1">
    <location>
        <begin position="758"/>
        <end position="768"/>
    </location>
</feature>
<reference evidence="4 5" key="2">
    <citation type="submission" date="2024-05" db="EMBL/GenBank/DDBJ databases">
        <authorList>
            <person name="Chen Y."/>
            <person name="Shah S."/>
            <person name="Dougan E. K."/>
            <person name="Thang M."/>
            <person name="Chan C."/>
        </authorList>
    </citation>
    <scope>NUCLEOTIDE SEQUENCE [LARGE SCALE GENOMIC DNA]</scope>
</reference>
<dbReference type="Proteomes" id="UP001152797">
    <property type="component" value="Unassembled WGS sequence"/>
</dbReference>
<feature type="region of interest" description="Disordered" evidence="1">
    <location>
        <begin position="744"/>
        <end position="768"/>
    </location>
</feature>
<dbReference type="PROSITE" id="PS50994">
    <property type="entry name" value="INTEGRASE"/>
    <property type="match status" value="1"/>
</dbReference>
<dbReference type="InterPro" id="IPR012337">
    <property type="entry name" value="RNaseH-like_sf"/>
</dbReference>
<sequence length="768" mass="86211">MSSGKHGGKTFEQAHTDLCYVRQMWNRKAVSAWVRSFQMYCRARSQMTSEYAFKMQEMGVEVDLVGLQTQVTTSNSSSHSAASQEEWINIEEEVQTKSEPRRTTKRGSSKPQTTSMATEINATRVQELRTQIAILQRELAREEDIPEEEVPRVGNFVVRYGDEMFDNFQMMVPELQLKLVILCRGTERIAPKSGPNFESLDPEKKADLRRTTEEQIQVFENVWLNWAGPCKTLYLDPAGEYINDQWHDFAQKEGIKLSVAAGESHWQIGRAESHGRIVKQMLTAMDVDEPISNFDQFRKSLRHVFAAKNALSNVNGYSPEQALLGKSCAVPASLVGDNEAATHSLAESNSPEGILFRESLRRRECARKAFLTADNSSALRRAVLRRPRKEITQYQSGDWVEHLIIANRVLFEAKSKPVNLMIVPIAESKVTFCAFSDASFESGNGKPTRQGTLIFTTDGNLAKNQRTVICPMAWSSRKVPRVVRSTLTAESVALGSTLDRLSWLRVFWEWLKNPGIDWSQPDQVLRGAPHATVATDCKSVFDLSTKTSTPSCSEYRTTLECLLIRERLRENCGLRWVNSRAMLADCLTKSMDGDVLRQALMVGQYALFDEHEVLKERADKRKNSDLVLLERQEPVVLEVFWEVLLAVTSGATDDDVALQGARTELDGVGVTEVWVAKLHKLRKSEEIVKIWSFLKEAPRDSKMNFLQLCIKESSSEGNSWWLDLGDREVLDALPVAGHEQPRRAATSAGGLVVRRDSGGGTGGSLGVV</sequence>
<dbReference type="OrthoDB" id="439601at2759"/>
<comment type="caution">
    <text evidence="3">The sequence shown here is derived from an EMBL/GenBank/DDBJ whole genome shotgun (WGS) entry which is preliminary data.</text>
</comment>
<evidence type="ECO:0000313" key="5">
    <source>
        <dbReference type="Proteomes" id="UP001152797"/>
    </source>
</evidence>
<dbReference type="SUPFAM" id="SSF53098">
    <property type="entry name" value="Ribonuclease H-like"/>
    <property type="match status" value="1"/>
</dbReference>
<dbReference type="EMBL" id="CAMXCT020005624">
    <property type="protein sequence ID" value="CAL1166254.1"/>
    <property type="molecule type" value="Genomic_DNA"/>
</dbReference>
<accession>A0A9P1DM55</accession>
<proteinExistence type="predicted"/>
<dbReference type="EMBL" id="CAMXCT030005624">
    <property type="protein sequence ID" value="CAL4800191.1"/>
    <property type="molecule type" value="Genomic_DNA"/>
</dbReference>
<reference evidence="3" key="1">
    <citation type="submission" date="2022-10" db="EMBL/GenBank/DDBJ databases">
        <authorList>
            <person name="Chen Y."/>
            <person name="Dougan E. K."/>
            <person name="Chan C."/>
            <person name="Rhodes N."/>
            <person name="Thang M."/>
        </authorList>
    </citation>
    <scope>NUCLEOTIDE SEQUENCE</scope>
</reference>
<keyword evidence="5" id="KW-1185">Reference proteome</keyword>
<dbReference type="EMBL" id="CAMXCT010005624">
    <property type="protein sequence ID" value="CAI4012879.1"/>
    <property type="molecule type" value="Genomic_DNA"/>
</dbReference>
<dbReference type="InterPro" id="IPR036397">
    <property type="entry name" value="RNaseH_sf"/>
</dbReference>
<evidence type="ECO:0000313" key="4">
    <source>
        <dbReference type="EMBL" id="CAL4800191.1"/>
    </source>
</evidence>
<evidence type="ECO:0000256" key="1">
    <source>
        <dbReference type="SAM" id="MobiDB-lite"/>
    </source>
</evidence>
<dbReference type="Gene3D" id="3.30.420.10">
    <property type="entry name" value="Ribonuclease H-like superfamily/Ribonuclease H"/>
    <property type="match status" value="1"/>
</dbReference>
<feature type="region of interest" description="Disordered" evidence="1">
    <location>
        <begin position="93"/>
        <end position="118"/>
    </location>
</feature>
<evidence type="ECO:0000313" key="3">
    <source>
        <dbReference type="EMBL" id="CAI4012879.1"/>
    </source>
</evidence>
<dbReference type="GO" id="GO:0015074">
    <property type="term" value="P:DNA integration"/>
    <property type="evidence" value="ECO:0007669"/>
    <property type="project" value="InterPro"/>
</dbReference>
<feature type="domain" description="Integrase catalytic" evidence="2">
    <location>
        <begin position="200"/>
        <end position="327"/>
    </location>
</feature>